<accession>A0A7S0W647</accession>
<evidence type="ECO:0000256" key="1">
    <source>
        <dbReference type="SAM" id="MobiDB-lite"/>
    </source>
</evidence>
<evidence type="ECO:0000313" key="2">
    <source>
        <dbReference type="EMBL" id="CAD8806451.1"/>
    </source>
</evidence>
<feature type="region of interest" description="Disordered" evidence="1">
    <location>
        <begin position="1"/>
        <end position="23"/>
    </location>
</feature>
<proteinExistence type="predicted"/>
<sequence length="110" mass="12044">MDARAVHEQGAAAWAGPAPDGAQRDVWASRLERRRKWRVRHANQRLERIFLRDLWDREMEGGGVPPQPVVPTLVVRTAGGCCSPARRRRAAQAHVYVAAVGRNAAAAGGD</sequence>
<protein>
    <submittedName>
        <fullName evidence="2">Uncharacterized protein</fullName>
    </submittedName>
</protein>
<dbReference type="AlphaFoldDB" id="A0A7S0W647"/>
<organism evidence="2">
    <name type="scientific">Hemiselmis tepida</name>
    <dbReference type="NCBI Taxonomy" id="464990"/>
    <lineage>
        <taxon>Eukaryota</taxon>
        <taxon>Cryptophyceae</taxon>
        <taxon>Cryptomonadales</taxon>
        <taxon>Hemiselmidaceae</taxon>
        <taxon>Hemiselmis</taxon>
    </lineage>
</organism>
<dbReference type="EMBL" id="HBFN01034681">
    <property type="protein sequence ID" value="CAD8806451.1"/>
    <property type="molecule type" value="Transcribed_RNA"/>
</dbReference>
<feature type="compositionally biased region" description="Low complexity" evidence="1">
    <location>
        <begin position="10"/>
        <end position="21"/>
    </location>
</feature>
<name>A0A7S0W647_9CRYP</name>
<gene>
    <name evidence="2" type="ORF">HTEP1355_LOCUS20130</name>
</gene>
<reference evidence="2" key="1">
    <citation type="submission" date="2021-01" db="EMBL/GenBank/DDBJ databases">
        <authorList>
            <person name="Corre E."/>
            <person name="Pelletier E."/>
            <person name="Niang G."/>
            <person name="Scheremetjew M."/>
            <person name="Finn R."/>
            <person name="Kale V."/>
            <person name="Holt S."/>
            <person name="Cochrane G."/>
            <person name="Meng A."/>
            <person name="Brown T."/>
            <person name="Cohen L."/>
        </authorList>
    </citation>
    <scope>NUCLEOTIDE SEQUENCE</scope>
    <source>
        <strain evidence="2">CCMP443</strain>
    </source>
</reference>